<evidence type="ECO:0000313" key="2">
    <source>
        <dbReference type="EMBL" id="KAK3361447.1"/>
    </source>
</evidence>
<gene>
    <name evidence="2" type="ORF">B0T24DRAFT_691177</name>
</gene>
<sequence>MLAKLSALLAAAAGSASAIGIRVTPHEQYGSSIGALGCKIDTNRVAYWPMAVDCNNICVRVSYSGRSLNLLRIDQSGGAYDISYDAWNTLVSGQSATVHPVTGGSVAMDYDTVPADQCASLLHTGALPLSAANSMNFLFSCLAQPSSWVANHYQLYNIANADCTFGYDEQCTLPAGQNQATCPHQLGANPPLVGDTVYNVQYGTGALIPAP</sequence>
<dbReference type="PANTHER" id="PTHR38850">
    <property type="entry name" value="CERATO-PLATANIN"/>
    <property type="match status" value="1"/>
</dbReference>
<comment type="caution">
    <text evidence="2">The sequence shown here is derived from an EMBL/GenBank/DDBJ whole genome shotgun (WGS) entry which is preliminary data.</text>
</comment>
<dbReference type="EMBL" id="JAULSN010000011">
    <property type="protein sequence ID" value="KAK3361447.1"/>
    <property type="molecule type" value="Genomic_DNA"/>
</dbReference>
<dbReference type="PANTHER" id="PTHR38850:SF2">
    <property type="entry name" value="CERATO-PLATANIN"/>
    <property type="match status" value="1"/>
</dbReference>
<evidence type="ECO:0000313" key="3">
    <source>
        <dbReference type="Proteomes" id="UP001287356"/>
    </source>
</evidence>
<keyword evidence="3" id="KW-1185">Reference proteome</keyword>
<dbReference type="Proteomes" id="UP001287356">
    <property type="component" value="Unassembled WGS sequence"/>
</dbReference>
<reference evidence="2" key="1">
    <citation type="journal article" date="2023" name="Mol. Phylogenet. Evol.">
        <title>Genome-scale phylogeny and comparative genomics of the fungal order Sordariales.</title>
        <authorList>
            <person name="Hensen N."/>
            <person name="Bonometti L."/>
            <person name="Westerberg I."/>
            <person name="Brannstrom I.O."/>
            <person name="Guillou S."/>
            <person name="Cros-Aarteil S."/>
            <person name="Calhoun S."/>
            <person name="Haridas S."/>
            <person name="Kuo A."/>
            <person name="Mondo S."/>
            <person name="Pangilinan J."/>
            <person name="Riley R."/>
            <person name="LaButti K."/>
            <person name="Andreopoulos B."/>
            <person name="Lipzen A."/>
            <person name="Chen C."/>
            <person name="Yan M."/>
            <person name="Daum C."/>
            <person name="Ng V."/>
            <person name="Clum A."/>
            <person name="Steindorff A."/>
            <person name="Ohm R.A."/>
            <person name="Martin F."/>
            <person name="Silar P."/>
            <person name="Natvig D.O."/>
            <person name="Lalanne C."/>
            <person name="Gautier V."/>
            <person name="Ament-Velasquez S.L."/>
            <person name="Kruys A."/>
            <person name="Hutchinson M.I."/>
            <person name="Powell A.J."/>
            <person name="Barry K."/>
            <person name="Miller A.N."/>
            <person name="Grigoriev I.V."/>
            <person name="Debuchy R."/>
            <person name="Gladieux P."/>
            <person name="Hiltunen Thoren M."/>
            <person name="Johannesson H."/>
        </authorList>
    </citation>
    <scope>NUCLEOTIDE SEQUENCE</scope>
    <source>
        <strain evidence="2">CBS 958.72</strain>
    </source>
</reference>
<evidence type="ECO:0008006" key="4">
    <source>
        <dbReference type="Google" id="ProtNLM"/>
    </source>
</evidence>
<feature type="signal peptide" evidence="1">
    <location>
        <begin position="1"/>
        <end position="18"/>
    </location>
</feature>
<organism evidence="2 3">
    <name type="scientific">Lasiosphaeria ovina</name>
    <dbReference type="NCBI Taxonomy" id="92902"/>
    <lineage>
        <taxon>Eukaryota</taxon>
        <taxon>Fungi</taxon>
        <taxon>Dikarya</taxon>
        <taxon>Ascomycota</taxon>
        <taxon>Pezizomycotina</taxon>
        <taxon>Sordariomycetes</taxon>
        <taxon>Sordariomycetidae</taxon>
        <taxon>Sordariales</taxon>
        <taxon>Lasiosphaeriaceae</taxon>
        <taxon>Lasiosphaeria</taxon>
    </lineage>
</organism>
<evidence type="ECO:0000256" key="1">
    <source>
        <dbReference type="SAM" id="SignalP"/>
    </source>
</evidence>
<keyword evidence="1" id="KW-0732">Signal</keyword>
<reference evidence="2" key="2">
    <citation type="submission" date="2023-06" db="EMBL/GenBank/DDBJ databases">
        <authorList>
            <consortium name="Lawrence Berkeley National Laboratory"/>
            <person name="Haridas S."/>
            <person name="Hensen N."/>
            <person name="Bonometti L."/>
            <person name="Westerberg I."/>
            <person name="Brannstrom I.O."/>
            <person name="Guillou S."/>
            <person name="Cros-Aarteil S."/>
            <person name="Calhoun S."/>
            <person name="Kuo A."/>
            <person name="Mondo S."/>
            <person name="Pangilinan J."/>
            <person name="Riley R."/>
            <person name="Labutti K."/>
            <person name="Andreopoulos B."/>
            <person name="Lipzen A."/>
            <person name="Chen C."/>
            <person name="Yanf M."/>
            <person name="Daum C."/>
            <person name="Ng V."/>
            <person name="Clum A."/>
            <person name="Steindorff A."/>
            <person name="Ohm R."/>
            <person name="Martin F."/>
            <person name="Silar P."/>
            <person name="Natvig D."/>
            <person name="Lalanne C."/>
            <person name="Gautier V."/>
            <person name="Ament-Velasquez S.L."/>
            <person name="Kruys A."/>
            <person name="Hutchinson M.I."/>
            <person name="Powell A.J."/>
            <person name="Barry K."/>
            <person name="Miller A.N."/>
            <person name="Grigoriev I.V."/>
            <person name="Debuchy R."/>
            <person name="Gladieux P."/>
            <person name="Thoren M.H."/>
            <person name="Johannesson H."/>
        </authorList>
    </citation>
    <scope>NUCLEOTIDE SEQUENCE</scope>
    <source>
        <strain evidence="2">CBS 958.72</strain>
    </source>
</reference>
<proteinExistence type="predicted"/>
<dbReference type="InterPro" id="IPR036908">
    <property type="entry name" value="RlpA-like_sf"/>
</dbReference>
<accession>A0AAE0MYB4</accession>
<protein>
    <recommendedName>
        <fullName evidence="4">Cerato-platanin</fullName>
    </recommendedName>
</protein>
<dbReference type="Gene3D" id="2.40.40.10">
    <property type="entry name" value="RlpA-like domain"/>
    <property type="match status" value="1"/>
</dbReference>
<dbReference type="AlphaFoldDB" id="A0AAE0MYB4"/>
<feature type="chain" id="PRO_5042056873" description="Cerato-platanin" evidence="1">
    <location>
        <begin position="19"/>
        <end position="211"/>
    </location>
</feature>
<name>A0AAE0MYB4_9PEZI</name>